<dbReference type="EMBL" id="JADKYB010000010">
    <property type="protein sequence ID" value="MBM9506741.1"/>
    <property type="molecule type" value="Genomic_DNA"/>
</dbReference>
<dbReference type="Proteomes" id="UP000749040">
    <property type="component" value="Unassembled WGS sequence"/>
</dbReference>
<evidence type="ECO:0000313" key="5">
    <source>
        <dbReference type="Proteomes" id="UP000749040"/>
    </source>
</evidence>
<reference evidence="4 5" key="1">
    <citation type="submission" date="2021-01" db="EMBL/GenBank/DDBJ databases">
        <title>Streptomyces acididurans sp. nov., isolated from a peat swamp forest soil.</title>
        <authorList>
            <person name="Chantavorakit T."/>
            <person name="Duangmal K."/>
        </authorList>
    </citation>
    <scope>NUCLEOTIDE SEQUENCE [LARGE SCALE GENOMIC DNA]</scope>
    <source>
        <strain evidence="4 5">KK5PA1</strain>
    </source>
</reference>
<evidence type="ECO:0000313" key="4">
    <source>
        <dbReference type="EMBL" id="MBM9506741.1"/>
    </source>
</evidence>
<feature type="domain" description="TrwC relaxase" evidence="3">
    <location>
        <begin position="41"/>
        <end position="407"/>
    </location>
</feature>
<organism evidence="4 5">
    <name type="scientific">Actinacidiphila acididurans</name>
    <dbReference type="NCBI Taxonomy" id="2784346"/>
    <lineage>
        <taxon>Bacteria</taxon>
        <taxon>Bacillati</taxon>
        <taxon>Actinomycetota</taxon>
        <taxon>Actinomycetes</taxon>
        <taxon>Kitasatosporales</taxon>
        <taxon>Streptomycetaceae</taxon>
        <taxon>Actinacidiphila</taxon>
    </lineage>
</organism>
<dbReference type="SUPFAM" id="SSF55464">
    <property type="entry name" value="Origin of replication-binding domain, RBD-like"/>
    <property type="match status" value="1"/>
</dbReference>
<feature type="compositionally biased region" description="Low complexity" evidence="2">
    <location>
        <begin position="1011"/>
        <end position="1021"/>
    </location>
</feature>
<feature type="compositionally biased region" description="Basic and acidic residues" evidence="2">
    <location>
        <begin position="1039"/>
        <end position="1048"/>
    </location>
</feature>
<dbReference type="SUPFAM" id="SSF52540">
    <property type="entry name" value="P-loop containing nucleoside triphosphate hydrolases"/>
    <property type="match status" value="2"/>
</dbReference>
<gene>
    <name evidence="4" type="ORF">ITX44_19710</name>
</gene>
<feature type="coiled-coil region" evidence="1">
    <location>
        <begin position="1063"/>
        <end position="1090"/>
    </location>
</feature>
<feature type="region of interest" description="Disordered" evidence="2">
    <location>
        <begin position="1293"/>
        <end position="1333"/>
    </location>
</feature>
<dbReference type="InterPro" id="IPR027417">
    <property type="entry name" value="P-loop_NTPase"/>
</dbReference>
<proteinExistence type="predicted"/>
<dbReference type="RefSeq" id="WP_205358613.1">
    <property type="nucleotide sequence ID" value="NZ_JADKYB010000010.1"/>
</dbReference>
<dbReference type="InterPro" id="IPR014862">
    <property type="entry name" value="TrwC"/>
</dbReference>
<evidence type="ECO:0000259" key="3">
    <source>
        <dbReference type="Pfam" id="PF08751"/>
    </source>
</evidence>
<accession>A0ABS2TW59</accession>
<evidence type="ECO:0000256" key="2">
    <source>
        <dbReference type="SAM" id="MobiDB-lite"/>
    </source>
</evidence>
<keyword evidence="5" id="KW-1185">Reference proteome</keyword>
<sequence length="1333" mass="140868">MTTLGPDMAQIEYRLSEQCGCDMDHRHAALEEATGPDAQVDYRLGESRDLEWIGRGLPDVGLTPGGHVDPDAARALMDGRDPRTGEQLVAPKMAVDPRAKLSATELVAAVTAAADARGQSPAELLANDRLAKRFARLERGLRRDGEAHRLPVSDAEAIAIAAGVDITAVYGAADLAEARRFRNRRVRVGNRGFDLTLDLSKSYSTLVALAGEDAAEELRATFLEAARETVAAVEDWAAYAMTGHHGDGQAADRLRTSGALGWMTVHYSARPVDGVPGDPHLHVHVSLAHLVHAEDGKWRTLGAGGRDLHRHAHAADALVKARLRALTAERFGMRWERHPETGAWEVVAIDEDLRRAFSRRAGQITAAAAEGATTVEQKLLAAQLAEAKDVVTEQADVRASWRERAEQIVGDVDAMVAAAMPGPQPGSGAGIGPGGPLVPPPTDIAAYIWRQDGGLTEHRKAVSRADVLAAVIDACPYGLPDAAAAEALTDAVLAVPGHAVALPPQGAVHMSNSRRYTHVSVLAAEQVIEETAAARLAEGAGQVTPAAADLAVSVFEATRSSGDRPFRLSAEQRAVVHRLLTAGHGLDVVVGVAGAGKTTLLSAARTGWEAAGLRVAGASTAAVAAAGLRAGSGIPSYTVAAWLHDLDTGGRRLAVTDVLVLDEAAMVDDRALARLLTAANTAGTKVVGVGDWMQLRAIGIGGGFRRAHELVDGVQLTENRRQTDAVERAALQTWRDGARRTALAALAEHGRIHAVRTADQAYEAMLATWWELRDQAGPDAHDQVEGLVVLAARNEDVDLLNRGARALRQQAGELTGGRAFALAGGERLHLAVGDLVRARKNDYRGRRGTGEVDVLNGYRGVVVGVGPEGARVQWRREVEGGTVVEDAVLTTDQIAAGALSHGYAMTIAAAQGLTADHALVYGVGADAYSLYPAISRARQDTHLWLPADVVEDQATRIRLGEARTETELLHRAVAAYAASLEDDQPDGMVGDQLAAGDGAVHREPPPAVREPGPAAPASAPGIEPVHEYASASTTPAAEPEPKFPDWRNRPYGAVPAVHLDRQLADAVGRAEDARRQAKEIERRAAARETELAATPTPGQARAAAAAAVLETADRLAVTAAEQSARAEQQTAAAARARGVWEEVARSLNKGRLALRLAGTSRRETEQIVAQHQQQEREAVAAAHSADAKARTATRQAWETATPVGDMAGVDTRTAAPRTAADLQAKLRELREQLPTVASRVDAAAADDARYLRQQAGGRLQRAEQHTAAAAGIQAEQQLRAAIGQLAPWLNAAESQARTQAARLAAPPAQPRPEPQQPRYEPPSAGRSVPGPGR</sequence>
<comment type="caution">
    <text evidence="4">The sequence shown here is derived from an EMBL/GenBank/DDBJ whole genome shotgun (WGS) entry which is preliminary data.</text>
</comment>
<feature type="region of interest" description="Disordered" evidence="2">
    <location>
        <begin position="983"/>
        <end position="1049"/>
    </location>
</feature>
<name>A0ABS2TW59_9ACTN</name>
<dbReference type="Gene3D" id="2.30.30.940">
    <property type="match status" value="1"/>
</dbReference>
<dbReference type="Gene3D" id="3.40.50.300">
    <property type="entry name" value="P-loop containing nucleotide triphosphate hydrolases"/>
    <property type="match status" value="2"/>
</dbReference>
<dbReference type="CDD" id="cd18809">
    <property type="entry name" value="SF1_C_RecD"/>
    <property type="match status" value="1"/>
</dbReference>
<protein>
    <submittedName>
        <fullName evidence="4">Relaxase domain-containing protein</fullName>
    </submittedName>
</protein>
<evidence type="ECO:0000256" key="1">
    <source>
        <dbReference type="SAM" id="Coils"/>
    </source>
</evidence>
<dbReference type="NCBIfam" id="NF041492">
    <property type="entry name" value="MobF"/>
    <property type="match status" value="1"/>
</dbReference>
<dbReference type="Pfam" id="PF13604">
    <property type="entry name" value="AAA_30"/>
    <property type="match status" value="1"/>
</dbReference>
<dbReference type="Pfam" id="PF08751">
    <property type="entry name" value="TrwC"/>
    <property type="match status" value="1"/>
</dbReference>
<feature type="compositionally biased region" description="Low complexity" evidence="2">
    <location>
        <begin position="1295"/>
        <end position="1306"/>
    </location>
</feature>
<keyword evidence="1" id="KW-0175">Coiled coil</keyword>